<reference evidence="1 2" key="1">
    <citation type="submission" date="2015-03" db="EMBL/GenBank/DDBJ databases">
        <authorList>
            <person name="Murphy D."/>
        </authorList>
    </citation>
    <scope>NUCLEOTIDE SEQUENCE [LARGE SCALE GENOMIC DNA]</scope>
    <source>
        <strain evidence="1 2">D16</strain>
    </source>
</reference>
<organism evidence="1 2">
    <name type="scientific">Mycolicibacterium conceptionense</name>
    <dbReference type="NCBI Taxonomy" id="451644"/>
    <lineage>
        <taxon>Bacteria</taxon>
        <taxon>Bacillati</taxon>
        <taxon>Actinomycetota</taxon>
        <taxon>Actinomycetes</taxon>
        <taxon>Mycobacteriales</taxon>
        <taxon>Mycobacteriaceae</taxon>
        <taxon>Mycolicibacterium</taxon>
    </lineage>
</organism>
<proteinExistence type="predicted"/>
<sequence>MMLVALTAGAGIVVADDAPRRNPERGMNGFALAVRHRDAVAALDTAVPS</sequence>
<dbReference type="AlphaFoldDB" id="A0A0U1DU10"/>
<accession>A0A0U1DU10</accession>
<dbReference type="EMBL" id="CTEF01000004">
    <property type="protein sequence ID" value="CQD21798.1"/>
    <property type="molecule type" value="Genomic_DNA"/>
</dbReference>
<gene>
    <name evidence="1" type="ORF">BN970_05133</name>
</gene>
<evidence type="ECO:0000313" key="2">
    <source>
        <dbReference type="Proteomes" id="UP000182227"/>
    </source>
</evidence>
<name>A0A0U1DU10_9MYCO</name>
<dbReference type="Proteomes" id="UP000182227">
    <property type="component" value="Unassembled WGS sequence"/>
</dbReference>
<evidence type="ECO:0000313" key="1">
    <source>
        <dbReference type="EMBL" id="CQD21798.1"/>
    </source>
</evidence>
<protein>
    <submittedName>
        <fullName evidence="1">Uncharacterized protein</fullName>
    </submittedName>
</protein>